<feature type="transmembrane region" description="Helical" evidence="6">
    <location>
        <begin position="59"/>
        <end position="81"/>
    </location>
</feature>
<dbReference type="Pfam" id="PF01098">
    <property type="entry name" value="FTSW_RODA_SPOVE"/>
    <property type="match status" value="1"/>
</dbReference>
<dbReference type="GO" id="GO:0032153">
    <property type="term" value="C:cell division site"/>
    <property type="evidence" value="ECO:0007669"/>
    <property type="project" value="TreeGrafter"/>
</dbReference>
<feature type="transmembrane region" description="Helical" evidence="6">
    <location>
        <begin position="29"/>
        <end position="47"/>
    </location>
</feature>
<sequence length="123" mass="13766">GFLQGTQSHYRFLPQQSTDFIFSILAEEWGFAGGTLVFFLFLVIMIRGIRIAYTARDDYALYIGAGIVGMIFFHVAVNIGMAMGVMPITGIPLFFLSYGGSSLWTALIGIGLLLNIHLRRYRY</sequence>
<feature type="transmembrane region" description="Helical" evidence="6">
    <location>
        <begin position="93"/>
        <end position="114"/>
    </location>
</feature>
<evidence type="ECO:0000256" key="2">
    <source>
        <dbReference type="ARBA" id="ARBA00022692"/>
    </source>
</evidence>
<evidence type="ECO:0000256" key="3">
    <source>
        <dbReference type="ARBA" id="ARBA00022960"/>
    </source>
</evidence>
<evidence type="ECO:0000256" key="1">
    <source>
        <dbReference type="ARBA" id="ARBA00004141"/>
    </source>
</evidence>
<dbReference type="GO" id="GO:0005886">
    <property type="term" value="C:plasma membrane"/>
    <property type="evidence" value="ECO:0007669"/>
    <property type="project" value="TreeGrafter"/>
</dbReference>
<dbReference type="PANTHER" id="PTHR30474">
    <property type="entry name" value="CELL CYCLE PROTEIN"/>
    <property type="match status" value="1"/>
</dbReference>
<dbReference type="EMBL" id="BARU01004133">
    <property type="protein sequence ID" value="GAH18675.1"/>
    <property type="molecule type" value="Genomic_DNA"/>
</dbReference>
<evidence type="ECO:0000256" key="4">
    <source>
        <dbReference type="ARBA" id="ARBA00022989"/>
    </source>
</evidence>
<keyword evidence="5 6" id="KW-0472">Membrane</keyword>
<evidence type="ECO:0008006" key="8">
    <source>
        <dbReference type="Google" id="ProtNLM"/>
    </source>
</evidence>
<reference evidence="7" key="1">
    <citation type="journal article" date="2014" name="Front. Microbiol.">
        <title>High frequency of phylogenetically diverse reductive dehalogenase-homologous genes in deep subseafloor sedimentary metagenomes.</title>
        <authorList>
            <person name="Kawai M."/>
            <person name="Futagami T."/>
            <person name="Toyoda A."/>
            <person name="Takaki Y."/>
            <person name="Nishi S."/>
            <person name="Hori S."/>
            <person name="Arai W."/>
            <person name="Tsubouchi T."/>
            <person name="Morono Y."/>
            <person name="Uchiyama I."/>
            <person name="Ito T."/>
            <person name="Fujiyama A."/>
            <person name="Inagaki F."/>
            <person name="Takami H."/>
        </authorList>
    </citation>
    <scope>NUCLEOTIDE SEQUENCE</scope>
    <source>
        <strain evidence="7">Expedition CK06-06</strain>
    </source>
</reference>
<name>X1EE92_9ZZZZ</name>
<gene>
    <name evidence="7" type="ORF">S03H2_08492</name>
</gene>
<keyword evidence="2 6" id="KW-0812">Transmembrane</keyword>
<dbReference type="InterPro" id="IPR018365">
    <property type="entry name" value="Cell_cycle_FtsW-rel_CS"/>
</dbReference>
<accession>X1EE92</accession>
<comment type="caution">
    <text evidence="7">The sequence shown here is derived from an EMBL/GenBank/DDBJ whole genome shotgun (WGS) entry which is preliminary data.</text>
</comment>
<dbReference type="PROSITE" id="PS00428">
    <property type="entry name" value="FTSW_RODA_SPOVE"/>
    <property type="match status" value="1"/>
</dbReference>
<evidence type="ECO:0000256" key="5">
    <source>
        <dbReference type="ARBA" id="ARBA00023136"/>
    </source>
</evidence>
<dbReference type="PANTHER" id="PTHR30474:SF1">
    <property type="entry name" value="PEPTIDOGLYCAN GLYCOSYLTRANSFERASE MRDB"/>
    <property type="match status" value="1"/>
</dbReference>
<dbReference type="GO" id="GO:0008360">
    <property type="term" value="P:regulation of cell shape"/>
    <property type="evidence" value="ECO:0007669"/>
    <property type="project" value="UniProtKB-KW"/>
</dbReference>
<evidence type="ECO:0000313" key="7">
    <source>
        <dbReference type="EMBL" id="GAH18675.1"/>
    </source>
</evidence>
<dbReference type="AlphaFoldDB" id="X1EE92"/>
<keyword evidence="4 6" id="KW-1133">Transmembrane helix</keyword>
<dbReference type="GO" id="GO:0051301">
    <property type="term" value="P:cell division"/>
    <property type="evidence" value="ECO:0007669"/>
    <property type="project" value="InterPro"/>
</dbReference>
<dbReference type="GO" id="GO:0015648">
    <property type="term" value="F:lipid-linked peptidoglycan transporter activity"/>
    <property type="evidence" value="ECO:0007669"/>
    <property type="project" value="TreeGrafter"/>
</dbReference>
<dbReference type="InterPro" id="IPR001182">
    <property type="entry name" value="FtsW/RodA"/>
</dbReference>
<protein>
    <recommendedName>
        <fullName evidence="8">Rod shape-determining protein RodA</fullName>
    </recommendedName>
</protein>
<proteinExistence type="predicted"/>
<keyword evidence="3" id="KW-0133">Cell shape</keyword>
<organism evidence="7">
    <name type="scientific">marine sediment metagenome</name>
    <dbReference type="NCBI Taxonomy" id="412755"/>
    <lineage>
        <taxon>unclassified sequences</taxon>
        <taxon>metagenomes</taxon>
        <taxon>ecological metagenomes</taxon>
    </lineage>
</organism>
<comment type="subcellular location">
    <subcellularLocation>
        <location evidence="1">Membrane</location>
        <topology evidence="1">Multi-pass membrane protein</topology>
    </subcellularLocation>
</comment>
<feature type="non-terminal residue" evidence="7">
    <location>
        <position position="1"/>
    </location>
</feature>
<evidence type="ECO:0000256" key="6">
    <source>
        <dbReference type="SAM" id="Phobius"/>
    </source>
</evidence>